<protein>
    <submittedName>
        <fullName evidence="1">Tautomerase family protein</fullName>
    </submittedName>
</protein>
<reference evidence="1" key="1">
    <citation type="submission" date="2024-01" db="EMBL/GenBank/DDBJ databases">
        <title>The diversity of rhizobia nodulating Mimosa spp. in eleven states of Brazil covering several biomes is determined by host plant, location, and edaphic factors.</title>
        <authorList>
            <person name="Rouws L."/>
            <person name="Barauna A."/>
            <person name="Beukes C."/>
            <person name="De Faria S.M."/>
            <person name="Gross E."/>
            <person name="Dos Reis Junior F.B."/>
            <person name="Simon M."/>
            <person name="Maluk M."/>
            <person name="Odee D.W."/>
            <person name="Kenicer G."/>
            <person name="Young J.P.W."/>
            <person name="Reis V.M."/>
            <person name="Zilli J."/>
            <person name="James E.K."/>
        </authorList>
    </citation>
    <scope>NUCLEOTIDE SEQUENCE</scope>
    <source>
        <strain evidence="1">JPY452</strain>
    </source>
</reference>
<proteinExistence type="predicted"/>
<keyword evidence="2" id="KW-1185">Reference proteome</keyword>
<sequence length="145" mass="15876">MPTYIVSAAANRLTAQMKQEIASRITESHSGATGAQGFFAQVIFQDIAQGNHFLGGRPLNADHIYVHGHIRAGRTMDQKRQLLASIVSVIADAATTQSRYVWVYLSELPPSQMVEYGKVLPEPGCEAEWLDALSTEDKAYLLGRG</sequence>
<evidence type="ECO:0000313" key="1">
    <source>
        <dbReference type="EMBL" id="MEM5406344.1"/>
    </source>
</evidence>
<organism evidence="1 2">
    <name type="scientific">Paraburkholderia unamae</name>
    <dbReference type="NCBI Taxonomy" id="219649"/>
    <lineage>
        <taxon>Bacteria</taxon>
        <taxon>Pseudomonadati</taxon>
        <taxon>Pseudomonadota</taxon>
        <taxon>Betaproteobacteria</taxon>
        <taxon>Burkholderiales</taxon>
        <taxon>Burkholderiaceae</taxon>
        <taxon>Paraburkholderia</taxon>
    </lineage>
</organism>
<dbReference type="Proteomes" id="UP001392318">
    <property type="component" value="Unassembled WGS sequence"/>
</dbReference>
<comment type="caution">
    <text evidence="1">The sequence shown here is derived from an EMBL/GenBank/DDBJ whole genome shotgun (WGS) entry which is preliminary data.</text>
</comment>
<name>A0ACC6RX61_9BURK</name>
<gene>
    <name evidence="1" type="ORF">VSR83_41370</name>
</gene>
<accession>A0ACC6RX61</accession>
<evidence type="ECO:0000313" key="2">
    <source>
        <dbReference type="Proteomes" id="UP001392318"/>
    </source>
</evidence>
<dbReference type="EMBL" id="JAYMRU010000078">
    <property type="protein sequence ID" value="MEM5406344.1"/>
    <property type="molecule type" value="Genomic_DNA"/>
</dbReference>